<dbReference type="InterPro" id="IPR054713">
    <property type="entry name" value="GMIP/FCHO2-like_FCH"/>
</dbReference>
<feature type="region of interest" description="Disordered" evidence="7">
    <location>
        <begin position="323"/>
        <end position="358"/>
    </location>
</feature>
<feature type="region of interest" description="Disordered" evidence="7">
    <location>
        <begin position="377"/>
        <end position="398"/>
    </location>
</feature>
<keyword evidence="5" id="KW-0472">Membrane</keyword>
<keyword evidence="3" id="KW-0254">Endocytosis</keyword>
<dbReference type="SUPFAM" id="SSF49447">
    <property type="entry name" value="Second domain of Mu2 adaptin subunit (ap50) of ap2 adaptor"/>
    <property type="match status" value="1"/>
</dbReference>
<dbReference type="AlphaFoldDB" id="F1KRT0"/>
<keyword evidence="4 6" id="KW-0175">Coiled coil</keyword>
<comment type="subcellular location">
    <subcellularLocation>
        <location evidence="1">Membrane</location>
        <location evidence="1">Clathrin-coated pit</location>
        <topology evidence="1">Peripheral membrane protein</topology>
        <orientation evidence="1">Cytoplasmic side</orientation>
    </subcellularLocation>
</comment>
<feature type="domain" description="F-BAR" evidence="9">
    <location>
        <begin position="4"/>
        <end position="249"/>
    </location>
</feature>
<feature type="domain" description="MHD" evidence="8">
    <location>
        <begin position="702"/>
        <end position="965"/>
    </location>
</feature>
<evidence type="ECO:0000256" key="4">
    <source>
        <dbReference type="ARBA" id="ARBA00023054"/>
    </source>
</evidence>
<dbReference type="InterPro" id="IPR027267">
    <property type="entry name" value="AH/BAR_dom_sf"/>
</dbReference>
<accession>F1KRT0</accession>
<organism evidence="10">
    <name type="scientific">Ascaris suum</name>
    <name type="common">Pig roundworm</name>
    <name type="synonym">Ascaris lumbricoides</name>
    <dbReference type="NCBI Taxonomy" id="6253"/>
    <lineage>
        <taxon>Eukaryota</taxon>
        <taxon>Metazoa</taxon>
        <taxon>Ecdysozoa</taxon>
        <taxon>Nematoda</taxon>
        <taxon>Chromadorea</taxon>
        <taxon>Rhabditida</taxon>
        <taxon>Spirurina</taxon>
        <taxon>Ascaridomorpha</taxon>
        <taxon>Ascaridoidea</taxon>
        <taxon>Ascarididae</taxon>
        <taxon>Ascaris</taxon>
    </lineage>
</organism>
<evidence type="ECO:0000256" key="5">
    <source>
        <dbReference type="ARBA" id="ARBA00023176"/>
    </source>
</evidence>
<evidence type="ECO:0000313" key="10">
    <source>
        <dbReference type="EMBL" id="ADY40584.1"/>
    </source>
</evidence>
<dbReference type="GO" id="GO:0072583">
    <property type="term" value="P:clathrin-dependent endocytosis"/>
    <property type="evidence" value="ECO:0007669"/>
    <property type="project" value="TreeGrafter"/>
</dbReference>
<dbReference type="InterPro" id="IPR018808">
    <property type="entry name" value="Muniscin_C"/>
</dbReference>
<dbReference type="Pfam" id="PF22699">
    <property type="entry name" value="GMIP-like_FCH"/>
    <property type="match status" value="1"/>
</dbReference>
<evidence type="ECO:0000259" key="9">
    <source>
        <dbReference type="PROSITE" id="PS51741"/>
    </source>
</evidence>
<reference evidence="10" key="1">
    <citation type="journal article" date="2011" name="Genome Res.">
        <title>Deep small RNA sequencing from the nematode Ascaris reveals conservation, functional diversification, and novel developmental profiles.</title>
        <authorList>
            <person name="Wang J."/>
            <person name="Czech B."/>
            <person name="Crunk A."/>
            <person name="Wallace A."/>
            <person name="Mitreva M."/>
            <person name="Hannon G.J."/>
            <person name="Davis R.E."/>
        </authorList>
    </citation>
    <scope>NUCLEOTIDE SEQUENCE</scope>
</reference>
<evidence type="ECO:0000256" key="6">
    <source>
        <dbReference type="PROSITE-ProRule" id="PRU01077"/>
    </source>
</evidence>
<feature type="compositionally biased region" description="Polar residues" evidence="7">
    <location>
        <begin position="420"/>
        <end position="432"/>
    </location>
</feature>
<dbReference type="InterPro" id="IPR001060">
    <property type="entry name" value="FCH_dom"/>
</dbReference>
<dbReference type="InterPro" id="IPR028565">
    <property type="entry name" value="MHD"/>
</dbReference>
<keyword evidence="5" id="KW-0168">Coated pit</keyword>
<dbReference type="PANTHER" id="PTHR23065">
    <property type="entry name" value="PROLINE-SERINE-THREONINE PHOSPHATASE INTERACTING PROTEIN 1"/>
    <property type="match status" value="1"/>
</dbReference>
<evidence type="ECO:0000256" key="3">
    <source>
        <dbReference type="ARBA" id="ARBA00022583"/>
    </source>
</evidence>
<dbReference type="PROSITE" id="PS51741">
    <property type="entry name" value="F_BAR"/>
    <property type="match status" value="1"/>
</dbReference>
<evidence type="ECO:0000256" key="2">
    <source>
        <dbReference type="ARBA" id="ARBA00011064"/>
    </source>
</evidence>
<dbReference type="GO" id="GO:0048268">
    <property type="term" value="P:clathrin coat assembly"/>
    <property type="evidence" value="ECO:0007669"/>
    <property type="project" value="TreeGrafter"/>
</dbReference>
<dbReference type="SMART" id="SM00055">
    <property type="entry name" value="FCH"/>
    <property type="match status" value="1"/>
</dbReference>
<feature type="compositionally biased region" description="Polar residues" evidence="7">
    <location>
        <begin position="379"/>
        <end position="398"/>
    </location>
</feature>
<evidence type="ECO:0000256" key="7">
    <source>
        <dbReference type="SAM" id="MobiDB-lite"/>
    </source>
</evidence>
<dbReference type="GO" id="GO:0005905">
    <property type="term" value="C:clathrin-coated pit"/>
    <property type="evidence" value="ECO:0007669"/>
    <property type="project" value="UniProtKB-SubCell"/>
</dbReference>
<evidence type="ECO:0000259" key="8">
    <source>
        <dbReference type="PROSITE" id="PS51072"/>
    </source>
</evidence>
<sequence length="970" mass="106049">MVTVDYAEHFWGEKHHGYHVLYENLKQGEESVQELAQFLKDRASFEEENGKYLAKCILKTSCLSSSGDAFASSWQLTKGTLELLAEIQSSFFAALQQLLKDVVKYHEDLVRSRKRVKEQDVVDAVNLMQTTTTCLQKSKETYAQRCVELERLKKENGTSKEILKAESKVTKSRDEYRAYIDKYGRVRDEFEEKMVKAAHAFQAHDQAFLQQMKAFLGSFARVADDTAAASSQVYSQYRESIDRIDIGDIMMTFVETKGTGKDRPEVVVFEELDTVIESTTAGGTSAPSFSNTSTIVHSMSQPEPLPATAHDLLGLDSHAVDAWSNAHNQPSPGASDSSSSAAAAVTTPTSTNTQMPFSASLGRQKLALWLPGKRKKHASQSSLTSSEVPVNDFSHSQSESSGFLKKYISKSKKTATDLTTTLPEASSTSSNHVGVEDARTTASSSKSSEKGLQLLNANGMVSVMDLPLASPPPLPSVPPPEELDEEGYMIRKDSPAVVAQESRWSSCTDSSDDDEEVLRAAKFRQINIRPLNESKASVNASMDELRDAIGHINLSSSINRSNTFDRDPWSATTRTTPFSLSLSGNVRPLRAAFTGDEHLRKKFSELTGSGPLPFSVSLCGGTMARARPRSNTPTLGASCLTLHSNTHPAPAPLSRRESSGSECPFPRSDSINSLGGCGPSESPFGASTSNLLSASATINEQRVPVAMAVNEYIHAWFKGTDVTHAAVRVFGTVLISFPSSAVAVLTDLNSDLEPFKFRLTSADKIKAVLPNKQLLSSEVDAFAAPFTYFFERTLLAKWLSAQKADKPNAHFYNAEVLRYELRDVVAPPLLLTAYWKMEKENTDIRIDYRLNTDSAVQSALLNISFSTKVNGGVVSITADPKEEWCSAEGTISWKLTELSRHGECGGSLKARLAISDGPSDASQTHVQFQTSDASISGANVAVDSDDAYYLSMVRRKVLSGKYFCDPEVRK</sequence>
<dbReference type="Gene3D" id="1.20.1270.60">
    <property type="entry name" value="Arfaptin homology (AH) domain/BAR domain"/>
    <property type="match status" value="1"/>
</dbReference>
<evidence type="ECO:0000256" key="1">
    <source>
        <dbReference type="ARBA" id="ARBA00004283"/>
    </source>
</evidence>
<dbReference type="Gene3D" id="2.60.40.1170">
    <property type="entry name" value="Mu homology domain, subdomain B"/>
    <property type="match status" value="2"/>
</dbReference>
<name>F1KRT0_ASCSU</name>
<dbReference type="InterPro" id="IPR031160">
    <property type="entry name" value="F_BAR_dom"/>
</dbReference>
<dbReference type="GO" id="GO:0030136">
    <property type="term" value="C:clathrin-coated vesicle"/>
    <property type="evidence" value="ECO:0007669"/>
    <property type="project" value="TreeGrafter"/>
</dbReference>
<dbReference type="PROSITE" id="PS51072">
    <property type="entry name" value="MHD"/>
    <property type="match status" value="1"/>
</dbReference>
<proteinExistence type="evidence at transcript level"/>
<dbReference type="InterPro" id="IPR036168">
    <property type="entry name" value="AP2_Mu_C_sf"/>
</dbReference>
<feature type="compositionally biased region" description="Low complexity" evidence="7">
    <location>
        <begin position="330"/>
        <end position="353"/>
    </location>
</feature>
<feature type="region of interest" description="Disordered" evidence="7">
    <location>
        <begin position="420"/>
        <end position="450"/>
    </location>
</feature>
<dbReference type="GO" id="GO:0005886">
    <property type="term" value="C:plasma membrane"/>
    <property type="evidence" value="ECO:0007669"/>
    <property type="project" value="TreeGrafter"/>
</dbReference>
<comment type="similarity">
    <text evidence="2">Belongs to the FCHO family.</text>
</comment>
<dbReference type="SUPFAM" id="SSF103657">
    <property type="entry name" value="BAR/IMD domain-like"/>
    <property type="match status" value="1"/>
</dbReference>
<dbReference type="PANTHER" id="PTHR23065:SF15">
    <property type="entry name" value="AT02057P"/>
    <property type="match status" value="1"/>
</dbReference>
<dbReference type="EMBL" id="JI164816">
    <property type="protein sequence ID" value="ADY40584.1"/>
    <property type="molecule type" value="mRNA"/>
</dbReference>
<protein>
    <submittedName>
        <fullName evidence="10">FCH domain only protein 2</fullName>
    </submittedName>
</protein>
<dbReference type="Pfam" id="PF10291">
    <property type="entry name" value="muHD"/>
    <property type="match status" value="1"/>
</dbReference>